<evidence type="ECO:0000256" key="2">
    <source>
        <dbReference type="ARBA" id="ARBA00006825"/>
    </source>
</evidence>
<dbReference type="NCBIfam" id="NF009114">
    <property type="entry name" value="PRK12464.1"/>
    <property type="match status" value="1"/>
</dbReference>
<dbReference type="SUPFAM" id="SSF55347">
    <property type="entry name" value="Glyceraldehyde-3-phosphate dehydrogenase-like, C-terminal domain"/>
    <property type="match status" value="1"/>
</dbReference>
<feature type="binding site" evidence="9">
    <location>
        <position position="14"/>
    </location>
    <ligand>
        <name>NADPH</name>
        <dbReference type="ChEBI" id="CHEBI:57783"/>
    </ligand>
</feature>
<feature type="binding site" evidence="9">
    <location>
        <position position="210"/>
    </location>
    <ligand>
        <name>1-deoxy-D-xylulose 5-phosphate</name>
        <dbReference type="ChEBI" id="CHEBI:57792"/>
    </ligand>
</feature>
<evidence type="ECO:0000313" key="14">
    <source>
        <dbReference type="Proteomes" id="UP000600799"/>
    </source>
</evidence>
<protein>
    <recommendedName>
        <fullName evidence="9">1-deoxy-D-xylulose 5-phosphate reductoisomerase</fullName>
        <shortName evidence="9">DXP reductoisomerase</shortName>
        <ecNumber evidence="9">1.1.1.267</ecNumber>
    </recommendedName>
    <alternativeName>
        <fullName evidence="9">1-deoxyxylulose-5-phosphate reductoisomerase</fullName>
    </alternativeName>
    <alternativeName>
        <fullName evidence="9">2-C-methyl-D-erythritol 4-phosphate synthase</fullName>
    </alternativeName>
</protein>
<comment type="pathway">
    <text evidence="1 9">Isoprenoid biosynthesis; isopentenyl diphosphate biosynthesis via DXP pathway; isopentenyl diphosphate from 1-deoxy-D-xylulose 5-phosphate: step 1/6.</text>
</comment>
<gene>
    <name evidence="9" type="primary">dxr</name>
    <name evidence="13" type="ORF">I2488_16230</name>
</gene>
<feature type="binding site" evidence="9">
    <location>
        <position position="216"/>
    </location>
    <ligand>
        <name>1-deoxy-D-xylulose 5-phosphate</name>
        <dbReference type="ChEBI" id="CHEBI:57792"/>
    </ligand>
</feature>
<comment type="caution">
    <text evidence="9">Lacks conserved residue(s) required for the propagation of feature annotation.</text>
</comment>
<keyword evidence="3 9" id="KW-0479">Metal-binding</keyword>
<proteinExistence type="inferred from homology"/>
<dbReference type="HAMAP" id="MF_00183">
    <property type="entry name" value="DXP_reductoisom"/>
    <property type="match status" value="1"/>
</dbReference>
<keyword evidence="5 9" id="KW-0560">Oxidoreductase</keyword>
<dbReference type="InterPro" id="IPR036291">
    <property type="entry name" value="NAD(P)-bd_dom_sf"/>
</dbReference>
<evidence type="ECO:0000256" key="9">
    <source>
        <dbReference type="HAMAP-Rule" id="MF_00183"/>
    </source>
</evidence>
<feature type="binding site" evidence="9">
    <location>
        <position position="11"/>
    </location>
    <ligand>
        <name>NADPH</name>
        <dbReference type="ChEBI" id="CHEBI:57783"/>
    </ligand>
</feature>
<comment type="cofactor">
    <cofactor evidence="9">
        <name>Mg(2+)</name>
        <dbReference type="ChEBI" id="CHEBI:18420"/>
    </cofactor>
    <cofactor evidence="9">
        <name>Mn(2+)</name>
        <dbReference type="ChEBI" id="CHEBI:29035"/>
    </cofactor>
</comment>
<dbReference type="GO" id="GO:0030604">
    <property type="term" value="F:1-deoxy-D-xylulose-5-phosphate reductoisomerase activity"/>
    <property type="evidence" value="ECO:0007669"/>
    <property type="project" value="UniProtKB-EC"/>
</dbReference>
<dbReference type="Pfam" id="PF08436">
    <property type="entry name" value="DXP_redisom_C"/>
    <property type="match status" value="1"/>
</dbReference>
<evidence type="ECO:0000256" key="6">
    <source>
        <dbReference type="ARBA" id="ARBA00023211"/>
    </source>
</evidence>
<accession>A0ABS0HJW4</accession>
<dbReference type="SUPFAM" id="SSF69055">
    <property type="entry name" value="1-deoxy-D-xylulose-5-phosphate reductoisomerase, C-terminal domain"/>
    <property type="match status" value="1"/>
</dbReference>
<dbReference type="PIRSF" id="PIRSF006205">
    <property type="entry name" value="Dxp_reductismrs"/>
    <property type="match status" value="1"/>
</dbReference>
<dbReference type="RefSeq" id="WP_196276857.1">
    <property type="nucleotide sequence ID" value="NZ_JADQDC010000013.1"/>
</dbReference>
<comment type="function">
    <text evidence="9">Catalyzes the NADPH-dependent rearrangement and reduction of 1-deoxy-D-xylulose-5-phosphate (DXP) to 2-C-methyl-D-erythritol 4-phosphate (MEP).</text>
</comment>
<dbReference type="NCBIfam" id="TIGR00243">
    <property type="entry name" value="Dxr"/>
    <property type="match status" value="1"/>
</dbReference>
<evidence type="ECO:0000256" key="8">
    <source>
        <dbReference type="ARBA" id="ARBA00048543"/>
    </source>
</evidence>
<keyword evidence="6 9" id="KW-0464">Manganese</keyword>
<evidence type="ECO:0000259" key="11">
    <source>
        <dbReference type="Pfam" id="PF08436"/>
    </source>
</evidence>
<feature type="binding site" evidence="9">
    <location>
        <position position="124"/>
    </location>
    <ligand>
        <name>NADPH</name>
        <dbReference type="ChEBI" id="CHEBI:57783"/>
    </ligand>
</feature>
<feature type="binding site" evidence="9">
    <location>
        <position position="174"/>
    </location>
    <ligand>
        <name>1-deoxy-D-xylulose 5-phosphate</name>
        <dbReference type="ChEBI" id="CHEBI:57792"/>
    </ligand>
</feature>
<dbReference type="SUPFAM" id="SSF51735">
    <property type="entry name" value="NAD(P)-binding Rossmann-fold domains"/>
    <property type="match status" value="1"/>
</dbReference>
<dbReference type="InterPro" id="IPR013512">
    <property type="entry name" value="DXP_reductoisomerase_N"/>
</dbReference>
<feature type="binding site" evidence="9">
    <location>
        <position position="122"/>
    </location>
    <ligand>
        <name>NADPH</name>
        <dbReference type="ChEBI" id="CHEBI:57783"/>
    </ligand>
</feature>
<feature type="domain" description="1-deoxy-D-xylulose 5-phosphate reductoisomerase C-terminal" evidence="11">
    <location>
        <begin position="144"/>
        <end position="227"/>
    </location>
</feature>
<dbReference type="Proteomes" id="UP000600799">
    <property type="component" value="Unassembled WGS sequence"/>
</dbReference>
<feature type="binding site" evidence="9">
    <location>
        <position position="123"/>
    </location>
    <ligand>
        <name>1-deoxy-D-xylulose 5-phosphate</name>
        <dbReference type="ChEBI" id="CHEBI:57792"/>
    </ligand>
</feature>
<keyword evidence="14" id="KW-1185">Reference proteome</keyword>
<dbReference type="InterPro" id="IPR026877">
    <property type="entry name" value="DXPR_C"/>
</dbReference>
<comment type="catalytic activity">
    <reaction evidence="8">
        <text>2-C-methyl-D-erythritol 4-phosphate + NADP(+) = 1-deoxy-D-xylulose 5-phosphate + NADPH + H(+)</text>
        <dbReference type="Rhea" id="RHEA:13717"/>
        <dbReference type="ChEBI" id="CHEBI:15378"/>
        <dbReference type="ChEBI" id="CHEBI:57783"/>
        <dbReference type="ChEBI" id="CHEBI:57792"/>
        <dbReference type="ChEBI" id="CHEBI:58262"/>
        <dbReference type="ChEBI" id="CHEBI:58349"/>
        <dbReference type="EC" id="1.1.1.267"/>
    </reaction>
    <physiologicalReaction direction="right-to-left" evidence="8">
        <dbReference type="Rhea" id="RHEA:13719"/>
    </physiologicalReaction>
</comment>
<feature type="domain" description="1-deoxy-D-xylulose 5-phosphate reductoisomerase N-terminal" evidence="10">
    <location>
        <begin position="5"/>
        <end position="130"/>
    </location>
</feature>
<dbReference type="Pfam" id="PF02670">
    <property type="entry name" value="DXP_reductoisom"/>
    <property type="match status" value="1"/>
</dbReference>
<feature type="binding site" evidence="9">
    <location>
        <position position="215"/>
    </location>
    <ligand>
        <name>1-deoxy-D-xylulose 5-phosphate</name>
        <dbReference type="ChEBI" id="CHEBI:57792"/>
    </ligand>
</feature>
<feature type="binding site" evidence="9">
    <location>
        <position position="13"/>
    </location>
    <ligand>
        <name>NADPH</name>
        <dbReference type="ChEBI" id="CHEBI:57783"/>
    </ligand>
</feature>
<dbReference type="PANTHER" id="PTHR30525">
    <property type="entry name" value="1-DEOXY-D-XYLULOSE 5-PHOSPHATE REDUCTOISOMERASE"/>
    <property type="match status" value="1"/>
</dbReference>
<dbReference type="Gene3D" id="3.40.50.720">
    <property type="entry name" value="NAD(P)-binding Rossmann-like Domain"/>
    <property type="match status" value="1"/>
</dbReference>
<feature type="binding site" evidence="9">
    <location>
        <position position="12"/>
    </location>
    <ligand>
        <name>NADPH</name>
        <dbReference type="ChEBI" id="CHEBI:57783"/>
    </ligand>
</feature>
<dbReference type="PANTHER" id="PTHR30525:SF0">
    <property type="entry name" value="1-DEOXY-D-XYLULOSE 5-PHOSPHATE REDUCTOISOMERASE, CHLOROPLASTIC"/>
    <property type="match status" value="1"/>
</dbReference>
<keyword evidence="9" id="KW-0460">Magnesium</keyword>
<evidence type="ECO:0000256" key="1">
    <source>
        <dbReference type="ARBA" id="ARBA00005094"/>
    </source>
</evidence>
<feature type="binding site" evidence="9">
    <location>
        <position position="149"/>
    </location>
    <ligand>
        <name>1-deoxy-D-xylulose 5-phosphate</name>
        <dbReference type="ChEBI" id="CHEBI:57792"/>
    </ligand>
</feature>
<keyword evidence="4 9" id="KW-0521">NADP</keyword>
<feature type="binding site" evidence="9">
    <location>
        <position position="219"/>
    </location>
    <ligand>
        <name>Mn(2+)</name>
        <dbReference type="ChEBI" id="CHEBI:29035"/>
    </ligand>
</feature>
<reference evidence="13 14" key="1">
    <citation type="submission" date="2020-11" db="EMBL/GenBank/DDBJ databases">
        <title>The genome sequence of Novosphingobium sp. 1Y9A.</title>
        <authorList>
            <person name="Liu Y."/>
        </authorList>
    </citation>
    <scope>NUCLEOTIDE SEQUENCE [LARGE SCALE GENOMIC DNA]</scope>
    <source>
        <strain evidence="13 14">1Y9A</strain>
    </source>
</reference>
<name>A0ABS0HJW4_9SPHN</name>
<feature type="binding site" evidence="9">
    <location>
        <position position="150"/>
    </location>
    <ligand>
        <name>Mn(2+)</name>
        <dbReference type="ChEBI" id="CHEBI:29035"/>
    </ligand>
</feature>
<comment type="similarity">
    <text evidence="2 9">Belongs to the DXR family.</text>
</comment>
<sequence>MARSISVLGATGSIGASTLDLIRRNRSDWRVVALTANGDAEGLAKLAREFGAEVAVVADDAALPALREALAGTNIHAAAGPQALVEAASRGADITVAAIVGCAGLAPTMAAIERGGVIALANKEALVSAGDVMTAAVARHGATLLPVDSEHNAIFQCLAGNRLDHVHSITLTASGGPFRDWTLEQLHRATPAEAVKHPNWSMGAKISVDSATMMNKGLEFIEAFHLFPVGVERLRIIVHPQSIVHSMVEYRDGSTLAQLGPSDMRVPIASALAWPERMDTPCAPLDLAAIGQLTFRAPDEDRFPATRLARNAVIEGGAAPATMNAANEIAVAAFLGGQIAFTRIVQSVEDVLSRSAMPAPACLDDVIAIDAEARARARELMEPVR</sequence>
<feature type="binding site" evidence="9">
    <location>
        <position position="197"/>
    </location>
    <ligand>
        <name>1-deoxy-D-xylulose 5-phosphate</name>
        <dbReference type="ChEBI" id="CHEBI:57792"/>
    </ligand>
</feature>
<evidence type="ECO:0000256" key="5">
    <source>
        <dbReference type="ARBA" id="ARBA00023002"/>
    </source>
</evidence>
<dbReference type="Gene3D" id="1.10.1740.10">
    <property type="match status" value="1"/>
</dbReference>
<dbReference type="EMBL" id="JADQDC010000013">
    <property type="protein sequence ID" value="MBF9152553.1"/>
    <property type="molecule type" value="Genomic_DNA"/>
</dbReference>
<dbReference type="InterPro" id="IPR036169">
    <property type="entry name" value="DXPR_C_sf"/>
</dbReference>
<evidence type="ECO:0000256" key="7">
    <source>
        <dbReference type="ARBA" id="ARBA00023229"/>
    </source>
</evidence>
<organism evidence="13 14">
    <name type="scientific">Novosphingobium jiangmenense</name>
    <dbReference type="NCBI Taxonomy" id="2791981"/>
    <lineage>
        <taxon>Bacteria</taxon>
        <taxon>Pseudomonadati</taxon>
        <taxon>Pseudomonadota</taxon>
        <taxon>Alphaproteobacteria</taxon>
        <taxon>Sphingomonadales</taxon>
        <taxon>Sphingomonadaceae</taxon>
        <taxon>Novosphingobium</taxon>
    </lineage>
</organism>
<feature type="domain" description="DXP reductoisomerase C-terminal" evidence="12">
    <location>
        <begin position="259"/>
        <end position="375"/>
    </location>
</feature>
<keyword evidence="7 9" id="KW-0414">Isoprene biosynthesis</keyword>
<feature type="binding site" evidence="9">
    <location>
        <position position="203"/>
    </location>
    <ligand>
        <name>NADPH</name>
        <dbReference type="ChEBI" id="CHEBI:57783"/>
    </ligand>
</feature>
<feature type="binding site" evidence="9">
    <location>
        <position position="219"/>
    </location>
    <ligand>
        <name>1-deoxy-D-xylulose 5-phosphate</name>
        <dbReference type="ChEBI" id="CHEBI:57792"/>
    </ligand>
</feature>
<evidence type="ECO:0000259" key="12">
    <source>
        <dbReference type="Pfam" id="PF13288"/>
    </source>
</evidence>
<dbReference type="EC" id="1.1.1.267" evidence="9"/>
<evidence type="ECO:0000256" key="4">
    <source>
        <dbReference type="ARBA" id="ARBA00022857"/>
    </source>
</evidence>
<comment type="caution">
    <text evidence="13">The sequence shown here is derived from an EMBL/GenBank/DDBJ whole genome shotgun (WGS) entry which is preliminary data.</text>
</comment>
<evidence type="ECO:0000259" key="10">
    <source>
        <dbReference type="Pfam" id="PF02670"/>
    </source>
</evidence>
<dbReference type="InterPro" id="IPR013644">
    <property type="entry name" value="DXP_reductoisomerase_C"/>
</dbReference>
<evidence type="ECO:0000313" key="13">
    <source>
        <dbReference type="EMBL" id="MBF9152553.1"/>
    </source>
</evidence>
<dbReference type="Pfam" id="PF13288">
    <property type="entry name" value="DXPR_C"/>
    <property type="match status" value="1"/>
</dbReference>
<evidence type="ECO:0000256" key="3">
    <source>
        <dbReference type="ARBA" id="ARBA00022723"/>
    </source>
</evidence>
<dbReference type="InterPro" id="IPR003821">
    <property type="entry name" value="DXP_reductoisomerase"/>
</dbReference>
<feature type="binding site" evidence="9">
    <location>
        <position position="148"/>
    </location>
    <ligand>
        <name>Mn(2+)</name>
        <dbReference type="ChEBI" id="CHEBI:29035"/>
    </ligand>
</feature>
<feature type="binding site" evidence="9">
    <location>
        <position position="150"/>
    </location>
    <ligand>
        <name>1-deoxy-D-xylulose 5-phosphate</name>
        <dbReference type="ChEBI" id="CHEBI:57792"/>
    </ligand>
</feature>